<evidence type="ECO:0000259" key="4">
    <source>
        <dbReference type="Pfam" id="PF22666"/>
    </source>
</evidence>
<proteinExistence type="predicted"/>
<accession>A0A0H0XUZ6</accession>
<evidence type="ECO:0000256" key="2">
    <source>
        <dbReference type="ARBA" id="ARBA00022801"/>
    </source>
</evidence>
<dbReference type="InterPro" id="IPR008979">
    <property type="entry name" value="Galactose-bd-like_sf"/>
</dbReference>
<dbReference type="Proteomes" id="UP000053455">
    <property type="component" value="Unassembled WGS sequence"/>
</dbReference>
<dbReference type="NCBIfam" id="NF045579">
    <property type="entry name" value="rhamnoside_JR"/>
    <property type="match status" value="1"/>
</dbReference>
<protein>
    <recommendedName>
        <fullName evidence="4">Beta-mannosidase-like galactose-binding domain-containing protein</fullName>
    </recommendedName>
</protein>
<dbReference type="PANTHER" id="PTHR43817">
    <property type="entry name" value="GLYCOSYL HYDROLASE"/>
    <property type="match status" value="1"/>
</dbReference>
<keyword evidence="6" id="KW-1185">Reference proteome</keyword>
<keyword evidence="2" id="KW-0378">Hydrolase</keyword>
<evidence type="ECO:0000256" key="3">
    <source>
        <dbReference type="SAM" id="SignalP"/>
    </source>
</evidence>
<dbReference type="AlphaFoldDB" id="A0A0H0XUZ6"/>
<dbReference type="Pfam" id="PF22666">
    <property type="entry name" value="Glyco_hydro_2_N2"/>
    <property type="match status" value="1"/>
</dbReference>
<dbReference type="Gene3D" id="2.60.120.260">
    <property type="entry name" value="Galactose-binding domain-like"/>
    <property type="match status" value="2"/>
</dbReference>
<comment type="caution">
    <text evidence="5">The sequence shown here is derived from an EMBL/GenBank/DDBJ whole genome shotgun (WGS) entry which is preliminary data.</text>
</comment>
<dbReference type="EMBL" id="LBHU01000001">
    <property type="protein sequence ID" value="KLI64125.1"/>
    <property type="molecule type" value="Genomic_DNA"/>
</dbReference>
<feature type="chain" id="PRO_5002589181" description="Beta-mannosidase-like galactose-binding domain-containing protein" evidence="3">
    <location>
        <begin position="33"/>
        <end position="1058"/>
    </location>
</feature>
<dbReference type="InterPro" id="IPR054593">
    <property type="entry name" value="Beta-mannosidase-like_N2"/>
</dbReference>
<gene>
    <name evidence="5" type="ORF">AAV99_00090</name>
</gene>
<dbReference type="GO" id="GO:0004553">
    <property type="term" value="F:hydrolase activity, hydrolyzing O-glycosyl compounds"/>
    <property type="evidence" value="ECO:0007669"/>
    <property type="project" value="UniProtKB-ARBA"/>
</dbReference>
<dbReference type="STRING" id="874156.GCA_001021555_01273"/>
<dbReference type="PANTHER" id="PTHR43817:SF1">
    <property type="entry name" value="HYDROLASE, FAMILY 43, PUTATIVE (AFU_ORTHOLOGUE AFUA_3G01660)-RELATED"/>
    <property type="match status" value="1"/>
</dbReference>
<dbReference type="RefSeq" id="WP_047091985.1">
    <property type="nucleotide sequence ID" value="NZ_LDCP01000001.1"/>
</dbReference>
<feature type="signal peptide" evidence="3">
    <location>
        <begin position="1"/>
        <end position="32"/>
    </location>
</feature>
<organism evidence="5 6">
    <name type="scientific">Aurantiacibacter marinus</name>
    <dbReference type="NCBI Taxonomy" id="874156"/>
    <lineage>
        <taxon>Bacteria</taxon>
        <taxon>Pseudomonadati</taxon>
        <taxon>Pseudomonadota</taxon>
        <taxon>Alphaproteobacteria</taxon>
        <taxon>Sphingomonadales</taxon>
        <taxon>Erythrobacteraceae</taxon>
        <taxon>Aurantiacibacter</taxon>
    </lineage>
</organism>
<evidence type="ECO:0000256" key="1">
    <source>
        <dbReference type="ARBA" id="ARBA00022729"/>
    </source>
</evidence>
<dbReference type="Pfam" id="PF17132">
    <property type="entry name" value="Glyco_hydro_106"/>
    <property type="match status" value="1"/>
</dbReference>
<dbReference type="SUPFAM" id="SSF49785">
    <property type="entry name" value="Galactose-binding domain-like"/>
    <property type="match status" value="2"/>
</dbReference>
<reference evidence="5 6" key="1">
    <citation type="submission" date="2015-04" db="EMBL/GenBank/DDBJ databases">
        <title>The draft genome sequence of Erythrobacter marinus HWDM-33.</title>
        <authorList>
            <person name="Zhuang L."/>
            <person name="Liu Y."/>
            <person name="Shao Z."/>
        </authorList>
    </citation>
    <scope>NUCLEOTIDE SEQUENCE [LARGE SCALE GENOMIC DNA]</scope>
    <source>
        <strain evidence="5 6">HWDM-33</strain>
    </source>
</reference>
<evidence type="ECO:0000313" key="6">
    <source>
        <dbReference type="Proteomes" id="UP000053455"/>
    </source>
</evidence>
<keyword evidence="1 3" id="KW-0732">Signal</keyword>
<dbReference type="PATRIC" id="fig|874156.12.peg.18"/>
<evidence type="ECO:0000313" key="5">
    <source>
        <dbReference type="EMBL" id="KLI64125.1"/>
    </source>
</evidence>
<name>A0A0H0XUZ6_9SPHN</name>
<sequence length="1058" mass="114678">MKSKAAHTFTKAVLRALYLGAVIVLPATAVSAQSNIAQLRQDFAEPPAEARPWTWFHVMSGNMSREGITRDLESLAEVGVGGVVLFHVTQGISYGPVRFNSPEHLDLMAHAAAECERLGLAFSFHNADGWSSTAGPWITPEQSMKRVVWSERLVAGGDVSVVLPQPSTLEGFYEDIAVVAYPALAGELGDAASPAEITTSDSSLDLARLTDGDTSTTAHMSDAGWIQFSFAEPTSIGHLRVANVQERDVQLSLEVSDDGETFRPLFAFPKTRVLRAEWEVDTPFAAVTAQHFRVAASRSFDFGEIALSQQERLASPAAHSTMAHVPGQDLPQPRQVSASAVIDPAGVINLTGLVDAGGRVETSLPDGQWTVMRFGYTSTGSRNVVPSPEGSGLEVDKFDAAALRTHYEAFLGPLISRTRAAAPEALTSVMIDSYEVGGQNWTAGYDQQFAEAHGIDLTPWLPIYAGRFVSSGPETSAMFARIRNFNAGLMNDNYFGEFARLMAANGLESLIEPYGNGPIDEVSVGAIASIPAGEFWVGRNVNTHLAGPVSAARMYDAPVVAAEAFTAIWDDNWSFSPAFGKPWGDRAWVAGINQFFFHRFTHQANTHVMPGMTMNRWGSHFDRTQPWWDEGGAAWFTYMARGQHMLRQGHGVADVALAVGSDTPVLCPEKSTASGVLPAGVEFDCLDTPTLLGRGRFENGEFVLPNGARYQMIWWPHENAPRPAELARLEEARAAGVPVAMANRGELPGQVFTDAGLLPRVSAQGDLPGFTQRRVGGMDIFFTFNDADHRRSFDLCFRVDGKAGEVWNPVDGTGAAVAGRVDSDGCSRVVLDLAPNESRFVIFDAGLQFLPENDAARPIPGLIATLDDGWSLAFDPAYGDAGTVRDVSLFDWSQSANPEIRHYSGKATYRRTVNLAPDELASGKSFALDLGQVETVATVRINGIELGTLWTAPYQIDITSALRAGNNTIEVEVANLWVNRLIGDAALPDTSGYEPEDNLGYRAEDNLPHRNMVEWYTANEPPPPGPRRTWATQYFQTPDDPLIPSGLIGPVTIYGQED</sequence>
<feature type="domain" description="Beta-mannosidase-like galactose-binding" evidence="4">
    <location>
        <begin position="906"/>
        <end position="978"/>
    </location>
</feature>